<reference evidence="4" key="1">
    <citation type="journal article" date="2012" name="Science">
        <title>The Paleozoic origin of enzymatic lignin decomposition reconstructed from 31 fungal genomes.</title>
        <authorList>
            <person name="Floudas D."/>
            <person name="Binder M."/>
            <person name="Riley R."/>
            <person name="Barry K."/>
            <person name="Blanchette R.A."/>
            <person name="Henrissat B."/>
            <person name="Martinez A.T."/>
            <person name="Otillar R."/>
            <person name="Spatafora J.W."/>
            <person name="Yadav J.S."/>
            <person name="Aerts A."/>
            <person name="Benoit I."/>
            <person name="Boyd A."/>
            <person name="Carlson A."/>
            <person name="Copeland A."/>
            <person name="Coutinho P.M."/>
            <person name="de Vries R.P."/>
            <person name="Ferreira P."/>
            <person name="Findley K."/>
            <person name="Foster B."/>
            <person name="Gaskell J."/>
            <person name="Glotzer D."/>
            <person name="Gorecki P."/>
            <person name="Heitman J."/>
            <person name="Hesse C."/>
            <person name="Hori C."/>
            <person name="Igarashi K."/>
            <person name="Jurgens J.A."/>
            <person name="Kallen N."/>
            <person name="Kersten P."/>
            <person name="Kohler A."/>
            <person name="Kuees U."/>
            <person name="Kumar T.K.A."/>
            <person name="Kuo A."/>
            <person name="LaButti K."/>
            <person name="Larrondo L.F."/>
            <person name="Lindquist E."/>
            <person name="Ling A."/>
            <person name="Lombard V."/>
            <person name="Lucas S."/>
            <person name="Lundell T."/>
            <person name="Martin R."/>
            <person name="McLaughlin D.J."/>
            <person name="Morgenstern I."/>
            <person name="Morin E."/>
            <person name="Murat C."/>
            <person name="Nagy L.G."/>
            <person name="Nolan M."/>
            <person name="Ohm R.A."/>
            <person name="Patyshakuliyeva A."/>
            <person name="Rokas A."/>
            <person name="Ruiz-Duenas F.J."/>
            <person name="Sabat G."/>
            <person name="Salamov A."/>
            <person name="Samejima M."/>
            <person name="Schmutz J."/>
            <person name="Slot J.C."/>
            <person name="St John F."/>
            <person name="Stenlid J."/>
            <person name="Sun H."/>
            <person name="Sun S."/>
            <person name="Syed K."/>
            <person name="Tsang A."/>
            <person name="Wiebenga A."/>
            <person name="Young D."/>
            <person name="Pisabarro A."/>
            <person name="Eastwood D.C."/>
            <person name="Martin F."/>
            <person name="Cullen D."/>
            <person name="Grigoriev I.V."/>
            <person name="Hibbett D.S."/>
        </authorList>
    </citation>
    <scope>NUCLEOTIDE SEQUENCE [LARGE SCALE GENOMIC DNA]</scope>
    <source>
        <strain evidence="4">MF3/22</strain>
    </source>
</reference>
<dbReference type="RefSeq" id="XP_007272420.1">
    <property type="nucleotide sequence ID" value="XM_007272358.1"/>
</dbReference>
<organism evidence="3 4">
    <name type="scientific">Fomitiporia mediterranea (strain MF3/22)</name>
    <name type="common">Grapevine white-rot fungus</name>
    <dbReference type="NCBI Taxonomy" id="694068"/>
    <lineage>
        <taxon>Eukaryota</taxon>
        <taxon>Fungi</taxon>
        <taxon>Dikarya</taxon>
        <taxon>Basidiomycota</taxon>
        <taxon>Agaricomycotina</taxon>
        <taxon>Agaricomycetes</taxon>
        <taxon>Hymenochaetales</taxon>
        <taxon>Hymenochaetaceae</taxon>
        <taxon>Fomitiporia</taxon>
    </lineage>
</organism>
<proteinExistence type="predicted"/>
<dbReference type="GO" id="GO:0015074">
    <property type="term" value="P:DNA integration"/>
    <property type="evidence" value="ECO:0007669"/>
    <property type="project" value="InterPro"/>
</dbReference>
<dbReference type="EMBL" id="JH719123">
    <property type="protein sequence ID" value="EJC97317.1"/>
    <property type="molecule type" value="Genomic_DNA"/>
</dbReference>
<dbReference type="Pfam" id="PF24626">
    <property type="entry name" value="SH3_Tf2-1"/>
    <property type="match status" value="1"/>
</dbReference>
<dbReference type="OMA" id="ERTICSI"/>
<dbReference type="OrthoDB" id="3227343at2759"/>
<dbReference type="GO" id="GO:0005634">
    <property type="term" value="C:nucleus"/>
    <property type="evidence" value="ECO:0007669"/>
    <property type="project" value="UniProtKB-ARBA"/>
</dbReference>
<dbReference type="GeneID" id="18669725"/>
<keyword evidence="4" id="KW-1185">Reference proteome</keyword>
<dbReference type="SUPFAM" id="SSF53098">
    <property type="entry name" value="Ribonuclease H-like"/>
    <property type="match status" value="1"/>
</dbReference>
<name>R7SGA3_FOMME</name>
<evidence type="ECO:0000256" key="1">
    <source>
        <dbReference type="ARBA" id="ARBA00022884"/>
    </source>
</evidence>
<dbReference type="Gene3D" id="3.30.420.10">
    <property type="entry name" value="Ribonuclease H-like superfamily/Ribonuclease H"/>
    <property type="match status" value="1"/>
</dbReference>
<dbReference type="KEGG" id="fme:FOMMEDRAFT_100106"/>
<dbReference type="InterPro" id="IPR050951">
    <property type="entry name" value="Retrovirus_Pol_polyprotein"/>
</dbReference>
<feature type="domain" description="Integrase catalytic" evidence="2">
    <location>
        <begin position="37"/>
        <end position="217"/>
    </location>
</feature>
<dbReference type="PROSITE" id="PS50994">
    <property type="entry name" value="INTEGRASE"/>
    <property type="match status" value="1"/>
</dbReference>
<dbReference type="InterPro" id="IPR036397">
    <property type="entry name" value="RNaseH_sf"/>
</dbReference>
<feature type="non-terminal residue" evidence="3">
    <location>
        <position position="1"/>
    </location>
</feature>
<dbReference type="PANTHER" id="PTHR37984:SF15">
    <property type="entry name" value="INTEGRASE CATALYTIC DOMAIN-CONTAINING PROTEIN"/>
    <property type="match status" value="1"/>
</dbReference>
<dbReference type="InterPro" id="IPR001584">
    <property type="entry name" value="Integrase_cat-core"/>
</dbReference>
<dbReference type="PANTHER" id="PTHR37984">
    <property type="entry name" value="PROTEIN CBG26694"/>
    <property type="match status" value="1"/>
</dbReference>
<dbReference type="InterPro" id="IPR012337">
    <property type="entry name" value="RNaseH-like_sf"/>
</dbReference>
<evidence type="ECO:0000313" key="4">
    <source>
        <dbReference type="Proteomes" id="UP000053630"/>
    </source>
</evidence>
<dbReference type="InterPro" id="IPR056924">
    <property type="entry name" value="SH3_Tf2-1"/>
</dbReference>
<evidence type="ECO:0000313" key="3">
    <source>
        <dbReference type="EMBL" id="EJC97317.1"/>
    </source>
</evidence>
<gene>
    <name evidence="3" type="ORF">FOMMEDRAFT_100106</name>
</gene>
<dbReference type="eggNOG" id="KOG0017">
    <property type="taxonomic scope" value="Eukaryota"/>
</dbReference>
<accession>R7SGA3</accession>
<dbReference type="AlphaFoldDB" id="R7SGA3"/>
<protein>
    <submittedName>
        <fullName evidence="3">Ribonuclease H-like protein</fullName>
    </submittedName>
</protein>
<evidence type="ECO:0000259" key="2">
    <source>
        <dbReference type="PROSITE" id="PS50994"/>
    </source>
</evidence>
<dbReference type="Proteomes" id="UP000053630">
    <property type="component" value="Unassembled WGS sequence"/>
</dbReference>
<keyword evidence="1" id="KW-0694">RNA-binding</keyword>
<dbReference type="GO" id="GO:0003723">
    <property type="term" value="F:RNA binding"/>
    <property type="evidence" value="ECO:0007669"/>
    <property type="project" value="UniProtKB-KW"/>
</dbReference>
<sequence>WKDIIININSYCNLCHTCKISKPNNQKPFGLLHPLSVPNRPWEGIGMDFVGPFPELKNCLEPFDMICTVICLLTSIVHIIPTRQTYRVREIVEIVFENVYKLYRLSNYIVSNCDSLFTSTFWRRLYELIGIKLKLLSAYHSQTNGSTERMNRTITQMLRQCISPKQKDWIHKLLMIKYTINTVRSETIGYVLFFLNYGWMLRNLIWNNPRKDEYPRVRTYTQKAHNTILQTRVKQTRHANRHRQPSSFELNNLVYVSIKNMNLPRQQARKLVPKYIGPYRIIWNAGNKAFELDLPREMRNCNIHPVFHSSLLRIHVPNNDRLFPGREVGQVTGLNDENKEWTVDSIETHAGQGTTTLFKVLCVRKLTVPHKRILIALSSLNY</sequence>